<dbReference type="Gene3D" id="3.40.50.720">
    <property type="entry name" value="NAD(P)-binding Rossmann-like Domain"/>
    <property type="match status" value="1"/>
</dbReference>
<accession>A0ABW4GLQ4</accession>
<dbReference type="PRINTS" id="PR00081">
    <property type="entry name" value="GDHRDH"/>
</dbReference>
<protein>
    <submittedName>
        <fullName evidence="3">SDR family NAD(P)-dependent oxidoreductase</fullName>
        <ecNumber evidence="3">1.1.1.-</ecNumber>
    </submittedName>
</protein>
<dbReference type="InterPro" id="IPR036291">
    <property type="entry name" value="NAD(P)-bd_dom_sf"/>
</dbReference>
<dbReference type="InterPro" id="IPR002347">
    <property type="entry name" value="SDR_fam"/>
</dbReference>
<dbReference type="GO" id="GO:0016491">
    <property type="term" value="F:oxidoreductase activity"/>
    <property type="evidence" value="ECO:0007669"/>
    <property type="project" value="UniProtKB-KW"/>
</dbReference>
<comment type="caution">
    <text evidence="3">The sequence shown here is derived from an EMBL/GenBank/DDBJ whole genome shotgun (WGS) entry which is preliminary data.</text>
</comment>
<evidence type="ECO:0000256" key="1">
    <source>
        <dbReference type="ARBA" id="ARBA00006484"/>
    </source>
</evidence>
<evidence type="ECO:0000256" key="2">
    <source>
        <dbReference type="ARBA" id="ARBA00023002"/>
    </source>
</evidence>
<reference evidence="4" key="1">
    <citation type="journal article" date="2019" name="Int. J. Syst. Evol. Microbiol.">
        <title>The Global Catalogue of Microorganisms (GCM) 10K type strain sequencing project: providing services to taxonomists for standard genome sequencing and annotation.</title>
        <authorList>
            <consortium name="The Broad Institute Genomics Platform"/>
            <consortium name="The Broad Institute Genome Sequencing Center for Infectious Disease"/>
            <person name="Wu L."/>
            <person name="Ma J."/>
        </authorList>
    </citation>
    <scope>NUCLEOTIDE SEQUENCE [LARGE SCALE GENOMIC DNA]</scope>
    <source>
        <strain evidence="4">CGMCC 1.15399</strain>
    </source>
</reference>
<sequence length="249" mass="25601">MAAGDGVALVTGASRGLGAVIARRLGADGHTVAVNYHSDRENAQQVAAGIRAAGGSAEAFAGDVTDESATAELVAQVTDRLGPVAVLVLNATGPQPKVAFEDLTWQTHLDQLHFFVKSPTLLLQAALPGMKARGGGRVIQIGSDIVDRALPGMSAYIAAKAAQHELTRAWARELGPYGVTVNLVAPGFIPVERHADIGAEELATYRAHVPLGRMGTPDDVAGAVSFLASDAAAFVTGERITVNGGHTIG</sequence>
<dbReference type="EMBL" id="JBHUCM010000038">
    <property type="protein sequence ID" value="MFD1543206.1"/>
    <property type="molecule type" value="Genomic_DNA"/>
</dbReference>
<dbReference type="PANTHER" id="PTHR43639">
    <property type="entry name" value="OXIDOREDUCTASE, SHORT-CHAIN DEHYDROGENASE/REDUCTASE FAMILY (AFU_ORTHOLOGUE AFUA_5G02870)"/>
    <property type="match status" value="1"/>
</dbReference>
<name>A0ABW4GLQ4_9ACTN</name>
<dbReference type="RefSeq" id="WP_246653322.1">
    <property type="nucleotide sequence ID" value="NZ_JAHKRM010000028.1"/>
</dbReference>
<dbReference type="SUPFAM" id="SSF51735">
    <property type="entry name" value="NAD(P)-binding Rossmann-fold domains"/>
    <property type="match status" value="1"/>
</dbReference>
<dbReference type="Proteomes" id="UP001597097">
    <property type="component" value="Unassembled WGS sequence"/>
</dbReference>
<keyword evidence="4" id="KW-1185">Reference proteome</keyword>
<keyword evidence="2 3" id="KW-0560">Oxidoreductase</keyword>
<dbReference type="PANTHER" id="PTHR43639:SF1">
    <property type="entry name" value="SHORT-CHAIN DEHYDROGENASE_REDUCTASE FAMILY PROTEIN"/>
    <property type="match status" value="1"/>
</dbReference>
<dbReference type="Pfam" id="PF13561">
    <property type="entry name" value="adh_short_C2"/>
    <property type="match status" value="1"/>
</dbReference>
<comment type="similarity">
    <text evidence="1">Belongs to the short-chain dehydrogenases/reductases (SDR) family.</text>
</comment>
<gene>
    <name evidence="3" type="ORF">ACFSJ0_39575</name>
</gene>
<dbReference type="EC" id="1.1.1.-" evidence="3"/>
<evidence type="ECO:0000313" key="3">
    <source>
        <dbReference type="EMBL" id="MFD1543206.1"/>
    </source>
</evidence>
<organism evidence="3 4">
    <name type="scientific">Nonomuraea guangzhouensis</name>
    <dbReference type="NCBI Taxonomy" id="1291555"/>
    <lineage>
        <taxon>Bacteria</taxon>
        <taxon>Bacillati</taxon>
        <taxon>Actinomycetota</taxon>
        <taxon>Actinomycetes</taxon>
        <taxon>Streptosporangiales</taxon>
        <taxon>Streptosporangiaceae</taxon>
        <taxon>Nonomuraea</taxon>
    </lineage>
</organism>
<evidence type="ECO:0000313" key="4">
    <source>
        <dbReference type="Proteomes" id="UP001597097"/>
    </source>
</evidence>
<proteinExistence type="inferred from homology"/>